<protein>
    <submittedName>
        <fullName evidence="2">Uncharacterized protein</fullName>
    </submittedName>
</protein>
<gene>
    <name evidence="2" type="ORF">ABS648_13050</name>
</gene>
<evidence type="ECO:0000313" key="2">
    <source>
        <dbReference type="EMBL" id="XBY66647.1"/>
    </source>
</evidence>
<dbReference type="RefSeq" id="WP_350448397.1">
    <property type="nucleotide sequence ID" value="NZ_CP146285.1"/>
</dbReference>
<proteinExistence type="predicted"/>
<organism evidence="2">
    <name type="scientific">Pseudomonas solani</name>
    <dbReference type="NCBI Taxonomy" id="2731552"/>
    <lineage>
        <taxon>Bacteria</taxon>
        <taxon>Pseudomonadati</taxon>
        <taxon>Pseudomonadota</taxon>
        <taxon>Gammaproteobacteria</taxon>
        <taxon>Pseudomonadales</taxon>
        <taxon>Pseudomonadaceae</taxon>
        <taxon>Pseudomonas</taxon>
    </lineage>
</organism>
<reference evidence="2" key="1">
    <citation type="submission" date="2023-08" db="EMBL/GenBank/DDBJ databases">
        <title>Increased levels of nutrients transform a symbiont into a lethal pathobiont.</title>
        <authorList>
            <person name="Lachnit T."/>
            <person name="Ulrich L."/>
            <person name="Willmer F.M."/>
            <person name="Hasenbein T."/>
            <person name="Steiner L.X."/>
            <person name="Wolters M."/>
            <person name="Herbst E.M."/>
            <person name="Deines P."/>
        </authorList>
    </citation>
    <scope>NUCLEOTIDE SEQUENCE</scope>
    <source>
        <strain evidence="2">T3</strain>
    </source>
</reference>
<sequence>MHKDEDDPINDPGNEDPGSAVERRPGNHPEVHPGDPDIQGDDGSRDPQ</sequence>
<name>A0AAU7YAE4_9PSED</name>
<accession>A0AAU7YAE4</accession>
<feature type="compositionally biased region" description="Basic and acidic residues" evidence="1">
    <location>
        <begin position="21"/>
        <end position="35"/>
    </location>
</feature>
<dbReference type="EMBL" id="CP158373">
    <property type="protein sequence ID" value="XBY66647.1"/>
    <property type="molecule type" value="Genomic_DNA"/>
</dbReference>
<evidence type="ECO:0000256" key="1">
    <source>
        <dbReference type="SAM" id="MobiDB-lite"/>
    </source>
</evidence>
<feature type="region of interest" description="Disordered" evidence="1">
    <location>
        <begin position="1"/>
        <end position="48"/>
    </location>
</feature>
<dbReference type="AlphaFoldDB" id="A0AAU7YAE4"/>